<protein>
    <recommendedName>
        <fullName evidence="8">SURP motif domain-containing protein</fullName>
    </recommendedName>
</protein>
<keyword evidence="3" id="KW-0747">Spliceosome</keyword>
<dbReference type="AlphaFoldDB" id="A0A5A8C6M8"/>
<dbReference type="SMART" id="SM00648">
    <property type="entry name" value="SWAP"/>
    <property type="match status" value="2"/>
</dbReference>
<dbReference type="EMBL" id="VLTN01000050">
    <property type="protein sequence ID" value="KAA0148696.1"/>
    <property type="molecule type" value="Genomic_DNA"/>
</dbReference>
<keyword evidence="10" id="KW-1185">Reference proteome</keyword>
<dbReference type="PANTHER" id="PTHR15316">
    <property type="entry name" value="SPLICEOSOME ASSOCIATED PROTEIN 114/SWAP SPLICING FACTOR-RELATED"/>
    <property type="match status" value="1"/>
</dbReference>
<keyword evidence="4" id="KW-0677">Repeat</keyword>
<dbReference type="InterPro" id="IPR045146">
    <property type="entry name" value="SF3A1"/>
</dbReference>
<dbReference type="InterPro" id="IPR022030">
    <property type="entry name" value="SF3A1_dom"/>
</dbReference>
<feature type="compositionally biased region" description="Acidic residues" evidence="7">
    <location>
        <begin position="350"/>
        <end position="369"/>
    </location>
</feature>
<dbReference type="InterPro" id="IPR035967">
    <property type="entry name" value="SWAP/Surp_sf"/>
</dbReference>
<evidence type="ECO:0000256" key="7">
    <source>
        <dbReference type="SAM" id="MobiDB-lite"/>
    </source>
</evidence>
<dbReference type="GO" id="GO:0071013">
    <property type="term" value="C:catalytic step 2 spliceosome"/>
    <property type="evidence" value="ECO:0007669"/>
    <property type="project" value="TreeGrafter"/>
</dbReference>
<name>A0A5A8C6M8_CAFRO</name>
<evidence type="ECO:0000259" key="8">
    <source>
        <dbReference type="PROSITE" id="PS50128"/>
    </source>
</evidence>
<feature type="compositionally biased region" description="Low complexity" evidence="7">
    <location>
        <begin position="382"/>
        <end position="404"/>
    </location>
</feature>
<comment type="caution">
    <text evidence="9">The sequence shown here is derived from an EMBL/GenBank/DDBJ whole genome shotgun (WGS) entry which is preliminary data.</text>
</comment>
<gene>
    <name evidence="9" type="ORF">FNF29_06479</name>
</gene>
<evidence type="ECO:0000256" key="2">
    <source>
        <dbReference type="ARBA" id="ARBA00022664"/>
    </source>
</evidence>
<evidence type="ECO:0000256" key="6">
    <source>
        <dbReference type="ARBA" id="ARBA00023242"/>
    </source>
</evidence>
<evidence type="ECO:0000256" key="4">
    <source>
        <dbReference type="ARBA" id="ARBA00022737"/>
    </source>
</evidence>
<feature type="compositionally biased region" description="Low complexity" evidence="7">
    <location>
        <begin position="84"/>
        <end position="99"/>
    </location>
</feature>
<dbReference type="PROSITE" id="PS50128">
    <property type="entry name" value="SURP"/>
    <property type="match status" value="2"/>
</dbReference>
<dbReference type="OMA" id="VKYQEQQ"/>
<feature type="domain" description="SURP motif" evidence="8">
    <location>
        <begin position="31"/>
        <end position="73"/>
    </location>
</feature>
<reference evidence="9 10" key="1">
    <citation type="submission" date="2019-07" db="EMBL/GenBank/DDBJ databases">
        <title>Genomes of Cafeteria roenbergensis.</title>
        <authorList>
            <person name="Fischer M.G."/>
            <person name="Hackl T."/>
            <person name="Roman M."/>
        </authorList>
    </citation>
    <scope>NUCLEOTIDE SEQUENCE [LARGE SCALE GENOMIC DNA]</scope>
    <source>
        <strain evidence="9 10">BVI</strain>
    </source>
</reference>
<evidence type="ECO:0000313" key="9">
    <source>
        <dbReference type="EMBL" id="KAA0148696.1"/>
    </source>
</evidence>
<feature type="region of interest" description="Disordered" evidence="7">
    <location>
        <begin position="307"/>
        <end position="417"/>
    </location>
</feature>
<dbReference type="SUPFAM" id="SSF109905">
    <property type="entry name" value="Surp module (SWAP domain)"/>
    <property type="match status" value="2"/>
</dbReference>
<feature type="region of interest" description="Disordered" evidence="7">
    <location>
        <begin position="84"/>
        <end position="117"/>
    </location>
</feature>
<dbReference type="Pfam" id="PF01805">
    <property type="entry name" value="Surp"/>
    <property type="match status" value="2"/>
</dbReference>
<dbReference type="Gene3D" id="1.10.10.790">
    <property type="entry name" value="Surp module"/>
    <property type="match status" value="2"/>
</dbReference>
<sequence length="637" mass="65790">MATFSADASASAAVQGDVVGIIVPPPEIRQMADATAKMVAQRGEELERRIASTPEMAAKCTFIRPDDPFNAYYKAQIAFHQNGGSAKPAGSAAKGPKAAKAADADGAKSKRAAKTVERAAVRDPLADARRVVPDFSAPGAKDDRGNLTGAAKPPPLPFLIDHPTYLDSATLSLVRLTAQHAAVAGGAFLDALLQREHGNPRFGFLRPSHPLCEYFRALVDRYAATLRPQPGVLASLRAAAGGDRDSVLRRCVHRLEAARWARRRRGGQGQGAGPAINWHDFVVVESIDFPQDEATDALPEAAMLSASAAPTKRVGAEAADEAQRRSNEAIRAAAQAQAQAQAAAGGGGDSDMDDGSDMDDDMDDDDDLEGSSGGGGGGAAADGGPSSSSSSSSSSSASSDAAAAVHSEPGLVVKDDYKPQIRSAGDLATGSHAVEHFVDPRTGRALRIADASEHLRIGLIDKQYAEDQARAAAKHKESALVGDEDVAANLRRMAQRRADVFGAAASDEAAQAVAGAAQADKRHAPDGGAAGGPAKRAKLEVAEAPVPVRAPVDPENPEWGLDGQLLAATVFAGAPAIACKAQLQPLLGGMPPSRMQLWVESASGAQFGELGDDDIASDRIAAAGPGASLRLEVRPLF</sequence>
<dbReference type="PANTHER" id="PTHR15316:SF1">
    <property type="entry name" value="SPLICING FACTOR 3A SUBUNIT 1"/>
    <property type="match status" value="1"/>
</dbReference>
<evidence type="ECO:0000313" key="10">
    <source>
        <dbReference type="Proteomes" id="UP000323011"/>
    </source>
</evidence>
<dbReference type="InterPro" id="IPR000061">
    <property type="entry name" value="Surp"/>
</dbReference>
<dbReference type="GO" id="GO:0003723">
    <property type="term" value="F:RNA binding"/>
    <property type="evidence" value="ECO:0007669"/>
    <property type="project" value="InterPro"/>
</dbReference>
<dbReference type="Pfam" id="PF12230">
    <property type="entry name" value="PRP21_like_P"/>
    <property type="match status" value="1"/>
</dbReference>
<dbReference type="GO" id="GO:0000381">
    <property type="term" value="P:regulation of alternative mRNA splicing, via spliceosome"/>
    <property type="evidence" value="ECO:0007669"/>
    <property type="project" value="TreeGrafter"/>
</dbReference>
<proteinExistence type="predicted"/>
<comment type="subcellular location">
    <subcellularLocation>
        <location evidence="1">Nucleus</location>
    </subcellularLocation>
</comment>
<organism evidence="9 10">
    <name type="scientific">Cafeteria roenbergensis</name>
    <name type="common">Marine flagellate</name>
    <dbReference type="NCBI Taxonomy" id="33653"/>
    <lineage>
        <taxon>Eukaryota</taxon>
        <taxon>Sar</taxon>
        <taxon>Stramenopiles</taxon>
        <taxon>Bigyra</taxon>
        <taxon>Opalozoa</taxon>
        <taxon>Bicosoecida</taxon>
        <taxon>Cafeteriaceae</taxon>
        <taxon>Cafeteria</taxon>
    </lineage>
</organism>
<evidence type="ECO:0000256" key="3">
    <source>
        <dbReference type="ARBA" id="ARBA00022728"/>
    </source>
</evidence>
<feature type="compositionally biased region" description="Low complexity" evidence="7">
    <location>
        <begin position="332"/>
        <end position="343"/>
    </location>
</feature>
<keyword evidence="6" id="KW-0539">Nucleus</keyword>
<feature type="domain" description="SURP motif" evidence="8">
    <location>
        <begin position="173"/>
        <end position="215"/>
    </location>
</feature>
<accession>A0A5A8C6M8</accession>
<evidence type="ECO:0000256" key="1">
    <source>
        <dbReference type="ARBA" id="ARBA00004123"/>
    </source>
</evidence>
<feature type="compositionally biased region" description="Gly residues" evidence="7">
    <location>
        <begin position="371"/>
        <end position="381"/>
    </location>
</feature>
<dbReference type="GO" id="GO:0005686">
    <property type="term" value="C:U2 snRNP"/>
    <property type="evidence" value="ECO:0007669"/>
    <property type="project" value="TreeGrafter"/>
</dbReference>
<keyword evidence="2" id="KW-0507">mRNA processing</keyword>
<keyword evidence="5" id="KW-0508">mRNA splicing</keyword>
<dbReference type="GO" id="GO:0045292">
    <property type="term" value="P:mRNA cis splicing, via spliceosome"/>
    <property type="evidence" value="ECO:0007669"/>
    <property type="project" value="InterPro"/>
</dbReference>
<feature type="compositionally biased region" description="Basic and acidic residues" evidence="7">
    <location>
        <begin position="100"/>
        <end position="117"/>
    </location>
</feature>
<dbReference type="Proteomes" id="UP000323011">
    <property type="component" value="Unassembled WGS sequence"/>
</dbReference>
<dbReference type="GO" id="GO:0071004">
    <property type="term" value="C:U2-type prespliceosome"/>
    <property type="evidence" value="ECO:0007669"/>
    <property type="project" value="TreeGrafter"/>
</dbReference>
<evidence type="ECO:0000256" key="5">
    <source>
        <dbReference type="ARBA" id="ARBA00023187"/>
    </source>
</evidence>